<protein>
    <submittedName>
        <fullName evidence="2">Uncharacterized protein</fullName>
    </submittedName>
</protein>
<gene>
    <name evidence="2" type="ORF">AAM4_2520</name>
</gene>
<reference evidence="2" key="1">
    <citation type="submission" date="2014-07" db="EMBL/GenBank/DDBJ databases">
        <authorList>
            <person name="Zhang J.E."/>
            <person name="Yang H."/>
            <person name="Guo J."/>
            <person name="Deng Z."/>
            <person name="Luo H."/>
            <person name="Luo M."/>
            <person name="Zhao B."/>
        </authorList>
    </citation>
    <scope>NUCLEOTIDE SEQUENCE</scope>
    <source>
        <strain evidence="2">AM4</strain>
    </source>
</reference>
<keyword evidence="1" id="KW-0472">Membrane</keyword>
<feature type="transmembrane region" description="Helical" evidence="1">
    <location>
        <begin position="80"/>
        <end position="98"/>
    </location>
</feature>
<evidence type="ECO:0000256" key="1">
    <source>
        <dbReference type="SAM" id="Phobius"/>
    </source>
</evidence>
<feature type="transmembrane region" description="Helical" evidence="1">
    <location>
        <begin position="47"/>
        <end position="64"/>
    </location>
</feature>
<dbReference type="EMBL" id="LK995540">
    <property type="protein sequence ID" value="CED92352.1"/>
    <property type="molecule type" value="Genomic_DNA"/>
</dbReference>
<name>A0A1L7RRJ7_9ACTO</name>
<keyword evidence="1" id="KW-1133">Transmembrane helix</keyword>
<organism evidence="2">
    <name type="scientific">Actinomyces succiniciruminis</name>
    <dbReference type="NCBI Taxonomy" id="1522002"/>
    <lineage>
        <taxon>Bacteria</taxon>
        <taxon>Bacillati</taxon>
        <taxon>Actinomycetota</taxon>
        <taxon>Actinomycetes</taxon>
        <taxon>Actinomycetales</taxon>
        <taxon>Actinomycetaceae</taxon>
        <taxon>Actinomyces</taxon>
    </lineage>
</organism>
<evidence type="ECO:0000313" key="2">
    <source>
        <dbReference type="EMBL" id="CED92352.1"/>
    </source>
</evidence>
<proteinExistence type="predicted"/>
<keyword evidence="1" id="KW-0812">Transmembrane</keyword>
<dbReference type="AlphaFoldDB" id="A0A1L7RRJ7"/>
<accession>A0A1L7RRJ7</accession>
<sequence>MSGYIRRWWKRPRVPVSCQVHYGEFGLVPMSVTGESTRRRRPTARQVVTQFLWSLLIARALLGLENGNLLSIAAWLTPRVWLYPLFFGVMGVYSYLYWMRHRDD</sequence>